<dbReference type="Proteomes" id="UP000235965">
    <property type="component" value="Unassembled WGS sequence"/>
</dbReference>
<evidence type="ECO:0000256" key="1">
    <source>
        <dbReference type="SAM" id="SignalP"/>
    </source>
</evidence>
<dbReference type="AlphaFoldDB" id="A0A2J7PIH5"/>
<dbReference type="InParanoid" id="A0A2J7PIH5"/>
<keyword evidence="3" id="KW-1185">Reference proteome</keyword>
<evidence type="ECO:0000313" key="3">
    <source>
        <dbReference type="Proteomes" id="UP000235965"/>
    </source>
</evidence>
<protein>
    <submittedName>
        <fullName evidence="2">Uncharacterized protein</fullName>
    </submittedName>
</protein>
<reference evidence="2 3" key="1">
    <citation type="submission" date="2017-12" db="EMBL/GenBank/DDBJ databases">
        <title>Hemimetabolous genomes reveal molecular basis of termite eusociality.</title>
        <authorList>
            <person name="Harrison M.C."/>
            <person name="Jongepier E."/>
            <person name="Robertson H.M."/>
            <person name="Arning N."/>
            <person name="Bitard-Feildel T."/>
            <person name="Chao H."/>
            <person name="Childers C.P."/>
            <person name="Dinh H."/>
            <person name="Doddapaneni H."/>
            <person name="Dugan S."/>
            <person name="Gowin J."/>
            <person name="Greiner C."/>
            <person name="Han Y."/>
            <person name="Hu H."/>
            <person name="Hughes D.S.T."/>
            <person name="Huylmans A.-K."/>
            <person name="Kemena C."/>
            <person name="Kremer L.P.M."/>
            <person name="Lee S.L."/>
            <person name="Lopez-Ezquerra A."/>
            <person name="Mallet L."/>
            <person name="Monroy-Kuhn J.M."/>
            <person name="Moser A."/>
            <person name="Murali S.C."/>
            <person name="Muzny D.M."/>
            <person name="Otani S."/>
            <person name="Piulachs M.-D."/>
            <person name="Poelchau M."/>
            <person name="Qu J."/>
            <person name="Schaub F."/>
            <person name="Wada-Katsumata A."/>
            <person name="Worley K.C."/>
            <person name="Xie Q."/>
            <person name="Ylla G."/>
            <person name="Poulsen M."/>
            <person name="Gibbs R.A."/>
            <person name="Schal C."/>
            <person name="Richards S."/>
            <person name="Belles X."/>
            <person name="Korb J."/>
            <person name="Bornberg-Bauer E."/>
        </authorList>
    </citation>
    <scope>NUCLEOTIDE SEQUENCE [LARGE SCALE GENOMIC DNA]</scope>
    <source>
        <tissue evidence="2">Whole body</tissue>
    </source>
</reference>
<dbReference type="EMBL" id="NEVH01025127">
    <property type="protein sequence ID" value="PNF16114.1"/>
    <property type="molecule type" value="Genomic_DNA"/>
</dbReference>
<comment type="caution">
    <text evidence="2">The sequence shown here is derived from an EMBL/GenBank/DDBJ whole genome shotgun (WGS) entry which is preliminary data.</text>
</comment>
<dbReference type="OrthoDB" id="6495587at2759"/>
<evidence type="ECO:0000313" key="2">
    <source>
        <dbReference type="EMBL" id="PNF16114.1"/>
    </source>
</evidence>
<name>A0A2J7PIH5_9NEOP</name>
<organism evidence="2 3">
    <name type="scientific">Cryptotermes secundus</name>
    <dbReference type="NCBI Taxonomy" id="105785"/>
    <lineage>
        <taxon>Eukaryota</taxon>
        <taxon>Metazoa</taxon>
        <taxon>Ecdysozoa</taxon>
        <taxon>Arthropoda</taxon>
        <taxon>Hexapoda</taxon>
        <taxon>Insecta</taxon>
        <taxon>Pterygota</taxon>
        <taxon>Neoptera</taxon>
        <taxon>Polyneoptera</taxon>
        <taxon>Dictyoptera</taxon>
        <taxon>Blattodea</taxon>
        <taxon>Blattoidea</taxon>
        <taxon>Termitoidae</taxon>
        <taxon>Kalotermitidae</taxon>
        <taxon>Cryptotermitinae</taxon>
        <taxon>Cryptotermes</taxon>
    </lineage>
</organism>
<feature type="signal peptide" evidence="1">
    <location>
        <begin position="1"/>
        <end position="28"/>
    </location>
</feature>
<gene>
    <name evidence="2" type="ORF">B7P43_G03300</name>
</gene>
<feature type="chain" id="PRO_5014334794" evidence="1">
    <location>
        <begin position="29"/>
        <end position="70"/>
    </location>
</feature>
<proteinExistence type="predicted"/>
<accession>A0A2J7PIH5</accession>
<keyword evidence="1" id="KW-0732">Signal</keyword>
<sequence>MNSCVVLLTSALLVGAILVLSVSHTAESAPLSSHRNNFISEQDSEPDSEYVLEMLARLGQSLIRANDLEK</sequence>